<gene>
    <name evidence="10" type="ORF">MONBRDRAFT_4973</name>
</gene>
<evidence type="ECO:0000256" key="6">
    <source>
        <dbReference type="ARBA" id="ARBA00023235"/>
    </source>
</evidence>
<dbReference type="PANTHER" id="PTHR43489:SF6">
    <property type="entry name" value="HYDROXYPYRUVATE ISOMERASE-RELATED"/>
    <property type="match status" value="1"/>
</dbReference>
<sequence>MAPRFAANLSFLFTELPFLERFRAAAEHGFRAVEFAWEHYELDPAAVRTALQTANLTCALINTPKTNAGEAGCAAHPAKKQEFAQGLQRALEYCKALDCSKLHIMSGPRVAGADLAEQTAVMAENLAMATTLAAEANVVLTLEPICPAAMADYFLQHVDQALDLIARVGRPNLKYQFDVYHAQLTHGNLTETLRRTREVLGHVQVSQLPGRHEPVTADGEVNLDHLYRTLDELGYQGYIGAEYRPRQRTEDNLAWLTAV</sequence>
<evidence type="ECO:0000313" key="11">
    <source>
        <dbReference type="Proteomes" id="UP000001357"/>
    </source>
</evidence>
<dbReference type="PANTHER" id="PTHR43489">
    <property type="entry name" value="ISOMERASE"/>
    <property type="match status" value="1"/>
</dbReference>
<dbReference type="KEGG" id="mbr:MONBRDRAFT_4973"/>
<feature type="domain" description="Xylose isomerase-like TIM barrel" evidence="9">
    <location>
        <begin position="22"/>
        <end position="257"/>
    </location>
</feature>
<dbReference type="FunFam" id="3.20.20.150:FF:000007">
    <property type="entry name" value="Hydroxypyruvate isomerase"/>
    <property type="match status" value="1"/>
</dbReference>
<accession>A9UPI3</accession>
<dbReference type="GO" id="GO:0008903">
    <property type="term" value="F:hydroxypyruvate isomerase activity"/>
    <property type="evidence" value="ECO:0000318"/>
    <property type="project" value="GO_Central"/>
</dbReference>
<comment type="function">
    <text evidence="2 7">Catalyzes the reversible isomerization between hydroxypyruvate and 2-hydroxy-3-oxopropanoate (also termed tartronate semialdehyde).</text>
</comment>
<dbReference type="InterPro" id="IPR026040">
    <property type="entry name" value="HyI-like"/>
</dbReference>
<dbReference type="AlphaFoldDB" id="A9UPI3"/>
<dbReference type="Proteomes" id="UP000001357">
    <property type="component" value="Unassembled WGS sequence"/>
</dbReference>
<reference evidence="10 11" key="1">
    <citation type="journal article" date="2008" name="Nature">
        <title>The genome of the choanoflagellate Monosiga brevicollis and the origin of metazoans.</title>
        <authorList>
            <consortium name="JGI Sequencing"/>
            <person name="King N."/>
            <person name="Westbrook M.J."/>
            <person name="Young S.L."/>
            <person name="Kuo A."/>
            <person name="Abedin M."/>
            <person name="Chapman J."/>
            <person name="Fairclough S."/>
            <person name="Hellsten U."/>
            <person name="Isogai Y."/>
            <person name="Letunic I."/>
            <person name="Marr M."/>
            <person name="Pincus D."/>
            <person name="Putnam N."/>
            <person name="Rokas A."/>
            <person name="Wright K.J."/>
            <person name="Zuzow R."/>
            <person name="Dirks W."/>
            <person name="Good M."/>
            <person name="Goodstein D."/>
            <person name="Lemons D."/>
            <person name="Li W."/>
            <person name="Lyons J.B."/>
            <person name="Morris A."/>
            <person name="Nichols S."/>
            <person name="Richter D.J."/>
            <person name="Salamov A."/>
            <person name="Bork P."/>
            <person name="Lim W.A."/>
            <person name="Manning G."/>
            <person name="Miller W.T."/>
            <person name="McGinnis W."/>
            <person name="Shapiro H."/>
            <person name="Tjian R."/>
            <person name="Grigoriev I.V."/>
            <person name="Rokhsar D."/>
        </authorList>
    </citation>
    <scope>NUCLEOTIDE SEQUENCE [LARGE SCALE GENOMIC DNA]</scope>
    <source>
        <strain evidence="11">MX1 / ATCC 50154</strain>
    </source>
</reference>
<protein>
    <recommendedName>
        <fullName evidence="5 7">Putative hydroxypyruvate isomerase</fullName>
        <ecNumber evidence="4 7">5.3.1.22</ecNumber>
    </recommendedName>
</protein>
<dbReference type="Pfam" id="PF01261">
    <property type="entry name" value="AP_endonuc_2"/>
    <property type="match status" value="1"/>
</dbReference>
<dbReference type="STRING" id="81824.A9UPI3"/>
<dbReference type="OMA" id="CEYRPRA"/>
<dbReference type="GO" id="GO:0046487">
    <property type="term" value="P:glyoxylate metabolic process"/>
    <property type="evidence" value="ECO:0000318"/>
    <property type="project" value="GO_Central"/>
</dbReference>
<dbReference type="PIRSF" id="PIRSF006241">
    <property type="entry name" value="HyI"/>
    <property type="match status" value="1"/>
</dbReference>
<dbReference type="EMBL" id="CH991543">
    <property type="protein sequence ID" value="EDQ92875.1"/>
    <property type="molecule type" value="Genomic_DNA"/>
</dbReference>
<comment type="similarity">
    <text evidence="3 7">Belongs to the hyi family.</text>
</comment>
<dbReference type="InterPro" id="IPR050417">
    <property type="entry name" value="Sugar_Epim/Isomerase"/>
</dbReference>
<dbReference type="EC" id="5.3.1.22" evidence="4 7"/>
<dbReference type="FunCoup" id="A9UPI3">
    <property type="interactions" value="47"/>
</dbReference>
<evidence type="ECO:0000256" key="5">
    <source>
        <dbReference type="ARBA" id="ARBA00017985"/>
    </source>
</evidence>
<organism evidence="10 11">
    <name type="scientific">Monosiga brevicollis</name>
    <name type="common">Choanoflagellate</name>
    <dbReference type="NCBI Taxonomy" id="81824"/>
    <lineage>
        <taxon>Eukaryota</taxon>
        <taxon>Choanoflagellata</taxon>
        <taxon>Craspedida</taxon>
        <taxon>Salpingoecidae</taxon>
        <taxon>Monosiga</taxon>
    </lineage>
</organism>
<dbReference type="RefSeq" id="XP_001742637.1">
    <property type="nucleotide sequence ID" value="XM_001742585.1"/>
</dbReference>
<evidence type="ECO:0000256" key="2">
    <source>
        <dbReference type="ARBA" id="ARBA00002968"/>
    </source>
</evidence>
<evidence type="ECO:0000256" key="1">
    <source>
        <dbReference type="ARBA" id="ARBA00000476"/>
    </source>
</evidence>
<comment type="catalytic activity">
    <reaction evidence="1 7">
        <text>3-hydroxypyruvate = 2-hydroxy-3-oxopropanoate</text>
        <dbReference type="Rhea" id="RHEA:11952"/>
        <dbReference type="ChEBI" id="CHEBI:17180"/>
        <dbReference type="ChEBI" id="CHEBI:57978"/>
        <dbReference type="EC" id="5.3.1.22"/>
    </reaction>
</comment>
<evidence type="ECO:0000256" key="7">
    <source>
        <dbReference type="PIRNR" id="PIRNR006241"/>
    </source>
</evidence>
<evidence type="ECO:0000256" key="4">
    <source>
        <dbReference type="ARBA" id="ARBA00012570"/>
    </source>
</evidence>
<dbReference type="GeneID" id="5888073"/>
<keyword evidence="11" id="KW-1185">Reference proteome</keyword>
<name>A9UPI3_MONBE</name>
<keyword evidence="6 7" id="KW-0413">Isomerase</keyword>
<feature type="active site" description="Proton donor/acceptor" evidence="8">
    <location>
        <position position="242"/>
    </location>
</feature>
<evidence type="ECO:0000256" key="3">
    <source>
        <dbReference type="ARBA" id="ARBA00005962"/>
    </source>
</evidence>
<dbReference type="InterPro" id="IPR036237">
    <property type="entry name" value="Xyl_isomerase-like_sf"/>
</dbReference>
<dbReference type="Gene3D" id="3.20.20.150">
    <property type="entry name" value="Divalent-metal-dependent TIM barrel enzymes"/>
    <property type="match status" value="1"/>
</dbReference>
<feature type="active site" description="Proton donor/acceptor" evidence="8">
    <location>
        <position position="143"/>
    </location>
</feature>
<proteinExistence type="inferred from homology"/>
<evidence type="ECO:0000259" key="9">
    <source>
        <dbReference type="Pfam" id="PF01261"/>
    </source>
</evidence>
<dbReference type="InParanoid" id="A9UPI3"/>
<dbReference type="eggNOG" id="KOG4518">
    <property type="taxonomic scope" value="Eukaryota"/>
</dbReference>
<evidence type="ECO:0000256" key="8">
    <source>
        <dbReference type="PIRSR" id="PIRSR006241-50"/>
    </source>
</evidence>
<dbReference type="InterPro" id="IPR013022">
    <property type="entry name" value="Xyl_isomerase-like_TIM-brl"/>
</dbReference>
<dbReference type="SUPFAM" id="SSF51658">
    <property type="entry name" value="Xylose isomerase-like"/>
    <property type="match status" value="1"/>
</dbReference>
<evidence type="ECO:0000313" key="10">
    <source>
        <dbReference type="EMBL" id="EDQ92875.1"/>
    </source>
</evidence>